<accession>A0A7X8XXK7</accession>
<dbReference type="CDD" id="cd00082">
    <property type="entry name" value="HisKA"/>
    <property type="match status" value="1"/>
</dbReference>
<dbReference type="InterPro" id="IPR003594">
    <property type="entry name" value="HATPase_dom"/>
</dbReference>
<evidence type="ECO:0000259" key="6">
    <source>
        <dbReference type="PROSITE" id="PS50109"/>
    </source>
</evidence>
<dbReference type="GO" id="GO:0000155">
    <property type="term" value="F:phosphorelay sensor kinase activity"/>
    <property type="evidence" value="ECO:0007669"/>
    <property type="project" value="InterPro"/>
</dbReference>
<dbReference type="Pfam" id="PF00512">
    <property type="entry name" value="HisKA"/>
    <property type="match status" value="1"/>
</dbReference>
<dbReference type="EMBL" id="JABAIL010000005">
    <property type="protein sequence ID" value="NLR93258.1"/>
    <property type="molecule type" value="Genomic_DNA"/>
</dbReference>
<dbReference type="PROSITE" id="PS50109">
    <property type="entry name" value="HIS_KIN"/>
    <property type="match status" value="1"/>
</dbReference>
<dbReference type="Proteomes" id="UP000585050">
    <property type="component" value="Unassembled WGS sequence"/>
</dbReference>
<comment type="caution">
    <text evidence="9">The sequence shown here is derived from an EMBL/GenBank/DDBJ whole genome shotgun (WGS) entry which is preliminary data.</text>
</comment>
<dbReference type="EC" id="2.7.13.3" evidence="2"/>
<feature type="domain" description="PAC" evidence="8">
    <location>
        <begin position="327"/>
        <end position="379"/>
    </location>
</feature>
<dbReference type="Pfam" id="PF02518">
    <property type="entry name" value="HATPase_c"/>
    <property type="match status" value="1"/>
</dbReference>
<dbReference type="InterPro" id="IPR052162">
    <property type="entry name" value="Sensor_kinase/Photoreceptor"/>
</dbReference>
<dbReference type="InterPro" id="IPR036890">
    <property type="entry name" value="HATPase_C_sf"/>
</dbReference>
<comment type="catalytic activity">
    <reaction evidence="1">
        <text>ATP + protein L-histidine = ADP + protein N-phospho-L-histidine.</text>
        <dbReference type="EC" id="2.7.13.3"/>
    </reaction>
</comment>
<dbReference type="InterPro" id="IPR000014">
    <property type="entry name" value="PAS"/>
</dbReference>
<dbReference type="InterPro" id="IPR003661">
    <property type="entry name" value="HisK_dim/P_dom"/>
</dbReference>
<dbReference type="PROSITE" id="PS50113">
    <property type="entry name" value="PAC"/>
    <property type="match status" value="1"/>
</dbReference>
<dbReference type="Gene3D" id="1.10.287.130">
    <property type="match status" value="1"/>
</dbReference>
<dbReference type="InterPro" id="IPR000700">
    <property type="entry name" value="PAS-assoc_C"/>
</dbReference>
<dbReference type="InterPro" id="IPR036097">
    <property type="entry name" value="HisK_dim/P_sf"/>
</dbReference>
<dbReference type="PANTHER" id="PTHR43304:SF1">
    <property type="entry name" value="PAC DOMAIN-CONTAINING PROTEIN"/>
    <property type="match status" value="1"/>
</dbReference>
<dbReference type="RefSeq" id="WP_168883954.1">
    <property type="nucleotide sequence ID" value="NZ_JABAIL010000005.1"/>
</dbReference>
<dbReference type="InterPro" id="IPR013655">
    <property type="entry name" value="PAS_fold_3"/>
</dbReference>
<evidence type="ECO:0000256" key="2">
    <source>
        <dbReference type="ARBA" id="ARBA00012438"/>
    </source>
</evidence>
<dbReference type="CDD" id="cd00075">
    <property type="entry name" value="HATPase"/>
    <property type="match status" value="1"/>
</dbReference>
<dbReference type="Pfam" id="PF13426">
    <property type="entry name" value="PAS_9"/>
    <property type="match status" value="1"/>
</dbReference>
<dbReference type="SMART" id="SM00387">
    <property type="entry name" value="HATPase_c"/>
    <property type="match status" value="1"/>
</dbReference>
<feature type="domain" description="PAS" evidence="7">
    <location>
        <begin position="262"/>
        <end position="302"/>
    </location>
</feature>
<evidence type="ECO:0000256" key="3">
    <source>
        <dbReference type="ARBA" id="ARBA00022553"/>
    </source>
</evidence>
<sequence length="623" mass="71502">MKDFMESLLDNIMDYQQAYYGSVCRLLTDGTVDNCIIRFNKRKTSSPNLDSLVRKVFHTKEILQNEEGQVICPIINSKTDEVEACFVLLIPKNGSILDDNALSQVRAIAEMALSQSSLEMEEVSTTIHQKGDFEEDDITYKPFFTDTVGLCAIVEPHTCDFLFLNKTWERILGYSIEELKSYPFMNWLHVDDINDSLAVFQEVYEGKAVKSFINRYRTKWGEYKYFEWDITRNIDNGLIYCIGKDITKQHENHEKLFFQSTILRGVQDSVLVIDLEGKVSFVNDSVIQLTGYPRNYLLGRSLNVILKGLDKSNSFSISAEDVLKNDNTIELQIQNKNDEFIWVEVRTSILSDVYGDSIGFLGIIKDITPRKEYEETLMKRNEALSKANKELDNFVYRVSHDLRAPITSALGLIELSMDASLEQVKEYLELQQRSLMKLDSFIHDILNYSRNNRMELRPVKINIKELLHSTVDQYRFINQYIETTVNINIEVQNELYCDESRLSVILNNIISNAFKFTSRILKPTINIKALVEPSDLILTIEDNGIGIKNEHIEKIFDMFYRATDMNNGSGLGLYIVQEAVKKLGGDITVDSVINEGTTFQIVIPNLWSIFPTGIMVSKEKATN</sequence>
<feature type="domain" description="Histidine kinase" evidence="6">
    <location>
        <begin position="397"/>
        <end position="607"/>
    </location>
</feature>
<evidence type="ECO:0000256" key="1">
    <source>
        <dbReference type="ARBA" id="ARBA00000085"/>
    </source>
</evidence>
<keyword evidence="10" id="KW-1185">Reference proteome</keyword>
<dbReference type="SUPFAM" id="SSF55785">
    <property type="entry name" value="PYP-like sensor domain (PAS domain)"/>
    <property type="match status" value="2"/>
</dbReference>
<dbReference type="Gene3D" id="3.30.450.20">
    <property type="entry name" value="PAS domain"/>
    <property type="match status" value="2"/>
</dbReference>
<dbReference type="SUPFAM" id="SSF55874">
    <property type="entry name" value="ATPase domain of HSP90 chaperone/DNA topoisomerase II/histidine kinase"/>
    <property type="match status" value="1"/>
</dbReference>
<dbReference type="InterPro" id="IPR001610">
    <property type="entry name" value="PAC"/>
</dbReference>
<evidence type="ECO:0000256" key="4">
    <source>
        <dbReference type="ARBA" id="ARBA00022679"/>
    </source>
</evidence>
<dbReference type="AlphaFoldDB" id="A0A7X8XXK7"/>
<dbReference type="SMART" id="SM00388">
    <property type="entry name" value="HisKA"/>
    <property type="match status" value="1"/>
</dbReference>
<dbReference type="Gene3D" id="3.30.565.10">
    <property type="entry name" value="Histidine kinase-like ATPase, C-terminal domain"/>
    <property type="match status" value="1"/>
</dbReference>
<organism evidence="9 10">
    <name type="scientific">Flammeovirga agarivorans</name>
    <dbReference type="NCBI Taxonomy" id="2726742"/>
    <lineage>
        <taxon>Bacteria</taxon>
        <taxon>Pseudomonadati</taxon>
        <taxon>Bacteroidota</taxon>
        <taxon>Cytophagia</taxon>
        <taxon>Cytophagales</taxon>
        <taxon>Flammeovirgaceae</taxon>
        <taxon>Flammeovirga</taxon>
    </lineage>
</organism>
<dbReference type="InterPro" id="IPR005467">
    <property type="entry name" value="His_kinase_dom"/>
</dbReference>
<dbReference type="NCBIfam" id="TIGR00229">
    <property type="entry name" value="sensory_box"/>
    <property type="match status" value="2"/>
</dbReference>
<evidence type="ECO:0000259" key="8">
    <source>
        <dbReference type="PROSITE" id="PS50113"/>
    </source>
</evidence>
<keyword evidence="5" id="KW-0418">Kinase</keyword>
<proteinExistence type="predicted"/>
<dbReference type="Pfam" id="PF08447">
    <property type="entry name" value="PAS_3"/>
    <property type="match status" value="1"/>
</dbReference>
<protein>
    <recommendedName>
        <fullName evidence="2">histidine kinase</fullName>
        <ecNumber evidence="2">2.7.13.3</ecNumber>
    </recommendedName>
</protein>
<reference evidence="9 10" key="1">
    <citation type="submission" date="2020-04" db="EMBL/GenBank/DDBJ databases">
        <title>Flammeovirga sp. SR4, a novel species isolated from seawater.</title>
        <authorList>
            <person name="Wang X."/>
        </authorList>
    </citation>
    <scope>NUCLEOTIDE SEQUENCE [LARGE SCALE GENOMIC DNA]</scope>
    <source>
        <strain evidence="9 10">SR4</strain>
    </source>
</reference>
<dbReference type="InterPro" id="IPR004358">
    <property type="entry name" value="Sig_transdc_His_kin-like_C"/>
</dbReference>
<evidence type="ECO:0000256" key="5">
    <source>
        <dbReference type="ARBA" id="ARBA00022777"/>
    </source>
</evidence>
<dbReference type="SUPFAM" id="SSF47384">
    <property type="entry name" value="Homodimeric domain of signal transducing histidine kinase"/>
    <property type="match status" value="1"/>
</dbReference>
<name>A0A7X8XXK7_9BACT</name>
<dbReference type="SMART" id="SM00086">
    <property type="entry name" value="PAC"/>
    <property type="match status" value="2"/>
</dbReference>
<dbReference type="PRINTS" id="PR00344">
    <property type="entry name" value="BCTRLSENSOR"/>
</dbReference>
<dbReference type="CDD" id="cd00130">
    <property type="entry name" value="PAS"/>
    <property type="match status" value="2"/>
</dbReference>
<keyword evidence="4" id="KW-0808">Transferase</keyword>
<dbReference type="SMART" id="SM00091">
    <property type="entry name" value="PAS"/>
    <property type="match status" value="2"/>
</dbReference>
<dbReference type="PROSITE" id="PS50112">
    <property type="entry name" value="PAS"/>
    <property type="match status" value="1"/>
</dbReference>
<dbReference type="InterPro" id="IPR035965">
    <property type="entry name" value="PAS-like_dom_sf"/>
</dbReference>
<evidence type="ECO:0000259" key="7">
    <source>
        <dbReference type="PROSITE" id="PS50112"/>
    </source>
</evidence>
<evidence type="ECO:0000313" key="9">
    <source>
        <dbReference type="EMBL" id="NLR93258.1"/>
    </source>
</evidence>
<dbReference type="PANTHER" id="PTHR43304">
    <property type="entry name" value="PHYTOCHROME-LIKE PROTEIN CPH1"/>
    <property type="match status" value="1"/>
</dbReference>
<evidence type="ECO:0000313" key="10">
    <source>
        <dbReference type="Proteomes" id="UP000585050"/>
    </source>
</evidence>
<keyword evidence="3" id="KW-0597">Phosphoprotein</keyword>
<gene>
    <name evidence="9" type="ORF">HGP29_18795</name>
</gene>